<dbReference type="EMBL" id="JABSTR010000005">
    <property type="protein sequence ID" value="KAH9369619.1"/>
    <property type="molecule type" value="Genomic_DNA"/>
</dbReference>
<dbReference type="OrthoDB" id="6500454at2759"/>
<accession>A0A9J6G3F9</accession>
<comment type="caution">
    <text evidence="1">The sequence shown here is derived from an EMBL/GenBank/DDBJ whole genome shotgun (WGS) entry which is preliminary data.</text>
</comment>
<proteinExistence type="predicted"/>
<gene>
    <name evidence="1" type="ORF">HPB48_010678</name>
</gene>
<dbReference type="VEuPathDB" id="VectorBase:HLOH_048176"/>
<evidence type="ECO:0000313" key="2">
    <source>
        <dbReference type="Proteomes" id="UP000821853"/>
    </source>
</evidence>
<reference evidence="1 2" key="1">
    <citation type="journal article" date="2020" name="Cell">
        <title>Large-Scale Comparative Analyses of Tick Genomes Elucidate Their Genetic Diversity and Vector Capacities.</title>
        <authorList>
            <consortium name="Tick Genome and Microbiome Consortium (TIGMIC)"/>
            <person name="Jia N."/>
            <person name="Wang J."/>
            <person name="Shi W."/>
            <person name="Du L."/>
            <person name="Sun Y."/>
            <person name="Zhan W."/>
            <person name="Jiang J.F."/>
            <person name="Wang Q."/>
            <person name="Zhang B."/>
            <person name="Ji P."/>
            <person name="Bell-Sakyi L."/>
            <person name="Cui X.M."/>
            <person name="Yuan T.T."/>
            <person name="Jiang B.G."/>
            <person name="Yang W.F."/>
            <person name="Lam T.T."/>
            <person name="Chang Q.C."/>
            <person name="Ding S.J."/>
            <person name="Wang X.J."/>
            <person name="Zhu J.G."/>
            <person name="Ruan X.D."/>
            <person name="Zhao L."/>
            <person name="Wei J.T."/>
            <person name="Ye R.Z."/>
            <person name="Que T.C."/>
            <person name="Du C.H."/>
            <person name="Zhou Y.H."/>
            <person name="Cheng J.X."/>
            <person name="Dai P.F."/>
            <person name="Guo W.B."/>
            <person name="Han X.H."/>
            <person name="Huang E.J."/>
            <person name="Li L.F."/>
            <person name="Wei W."/>
            <person name="Gao Y.C."/>
            <person name="Liu J.Z."/>
            <person name="Shao H.Z."/>
            <person name="Wang X."/>
            <person name="Wang C.C."/>
            <person name="Yang T.C."/>
            <person name="Huo Q.B."/>
            <person name="Li W."/>
            <person name="Chen H.Y."/>
            <person name="Chen S.E."/>
            <person name="Zhou L.G."/>
            <person name="Ni X.B."/>
            <person name="Tian J.H."/>
            <person name="Sheng Y."/>
            <person name="Liu T."/>
            <person name="Pan Y.S."/>
            <person name="Xia L.Y."/>
            <person name="Li J."/>
            <person name="Zhao F."/>
            <person name="Cao W.C."/>
        </authorList>
    </citation>
    <scope>NUCLEOTIDE SEQUENCE [LARGE SCALE GENOMIC DNA]</scope>
    <source>
        <strain evidence="1">HaeL-2018</strain>
    </source>
</reference>
<name>A0A9J6G3F9_HAELO</name>
<protein>
    <submittedName>
        <fullName evidence="1">Uncharacterized protein</fullName>
    </submittedName>
</protein>
<evidence type="ECO:0000313" key="1">
    <source>
        <dbReference type="EMBL" id="KAH9369619.1"/>
    </source>
</evidence>
<sequence length="141" mass="15779">MMCYSFKGGYISYLNLPIHEPVPDTTGKLFQMLRAGRLQPCLAKNTYINVSLANLISSTIKELHDTVPDWTPVLASSMDECANRNQAAPSRHVQQHPEPGAVRLLLPRPRPAVSRDYIHDFTPMGYVLAQGVAYRGILQKM</sequence>
<keyword evidence="2" id="KW-1185">Reference proteome</keyword>
<dbReference type="AlphaFoldDB" id="A0A9J6G3F9"/>
<dbReference type="Proteomes" id="UP000821853">
    <property type="component" value="Chromosome 3"/>
</dbReference>
<organism evidence="1 2">
    <name type="scientific">Haemaphysalis longicornis</name>
    <name type="common">Bush tick</name>
    <dbReference type="NCBI Taxonomy" id="44386"/>
    <lineage>
        <taxon>Eukaryota</taxon>
        <taxon>Metazoa</taxon>
        <taxon>Ecdysozoa</taxon>
        <taxon>Arthropoda</taxon>
        <taxon>Chelicerata</taxon>
        <taxon>Arachnida</taxon>
        <taxon>Acari</taxon>
        <taxon>Parasitiformes</taxon>
        <taxon>Ixodida</taxon>
        <taxon>Ixodoidea</taxon>
        <taxon>Ixodidae</taxon>
        <taxon>Haemaphysalinae</taxon>
        <taxon>Haemaphysalis</taxon>
    </lineage>
</organism>